<sequence length="81" mass="9146">MESFGIRFGGNVVRVTIEQWRRKRKATGGAIIQPPSEADSCDNDFPWLTLQQQNGSLHSKKDIKTGTSTAKRIPPQRKEHL</sequence>
<keyword evidence="3" id="KW-1185">Reference proteome</keyword>
<organism evidence="2 3">
    <name type="scientific">Nitzschia inconspicua</name>
    <dbReference type="NCBI Taxonomy" id="303405"/>
    <lineage>
        <taxon>Eukaryota</taxon>
        <taxon>Sar</taxon>
        <taxon>Stramenopiles</taxon>
        <taxon>Ochrophyta</taxon>
        <taxon>Bacillariophyta</taxon>
        <taxon>Bacillariophyceae</taxon>
        <taxon>Bacillariophycidae</taxon>
        <taxon>Bacillariales</taxon>
        <taxon>Bacillariaceae</taxon>
        <taxon>Nitzschia</taxon>
    </lineage>
</organism>
<accession>A0A9K3LL75</accession>
<dbReference type="Proteomes" id="UP000693970">
    <property type="component" value="Unassembled WGS sequence"/>
</dbReference>
<name>A0A9K3LL75_9STRA</name>
<reference evidence="2" key="2">
    <citation type="submission" date="2021-04" db="EMBL/GenBank/DDBJ databases">
        <authorList>
            <person name="Podell S."/>
        </authorList>
    </citation>
    <scope>NUCLEOTIDE SEQUENCE</scope>
    <source>
        <strain evidence="2">Hildebrandi</strain>
    </source>
</reference>
<protein>
    <submittedName>
        <fullName evidence="2">Uncharacterized protein</fullName>
    </submittedName>
</protein>
<evidence type="ECO:0000256" key="1">
    <source>
        <dbReference type="SAM" id="MobiDB-lite"/>
    </source>
</evidence>
<feature type="region of interest" description="Disordered" evidence="1">
    <location>
        <begin position="52"/>
        <end position="81"/>
    </location>
</feature>
<dbReference type="AlphaFoldDB" id="A0A9K3LL75"/>
<gene>
    <name evidence="2" type="ORF">IV203_037364</name>
</gene>
<dbReference type="EMBL" id="JAGRRH010000009">
    <property type="protein sequence ID" value="KAG7364162.1"/>
    <property type="molecule type" value="Genomic_DNA"/>
</dbReference>
<proteinExistence type="predicted"/>
<comment type="caution">
    <text evidence="2">The sequence shown here is derived from an EMBL/GenBank/DDBJ whole genome shotgun (WGS) entry which is preliminary data.</text>
</comment>
<evidence type="ECO:0000313" key="3">
    <source>
        <dbReference type="Proteomes" id="UP000693970"/>
    </source>
</evidence>
<reference evidence="2" key="1">
    <citation type="journal article" date="2021" name="Sci. Rep.">
        <title>Diploid genomic architecture of Nitzschia inconspicua, an elite biomass production diatom.</title>
        <authorList>
            <person name="Oliver A."/>
            <person name="Podell S."/>
            <person name="Pinowska A."/>
            <person name="Traller J.C."/>
            <person name="Smith S.R."/>
            <person name="McClure R."/>
            <person name="Beliaev A."/>
            <person name="Bohutskyi P."/>
            <person name="Hill E.A."/>
            <person name="Rabines A."/>
            <person name="Zheng H."/>
            <person name="Allen L.Z."/>
            <person name="Kuo A."/>
            <person name="Grigoriev I.V."/>
            <person name="Allen A.E."/>
            <person name="Hazlebeck D."/>
            <person name="Allen E.E."/>
        </authorList>
    </citation>
    <scope>NUCLEOTIDE SEQUENCE</scope>
    <source>
        <strain evidence="2">Hildebrandi</strain>
    </source>
</reference>
<evidence type="ECO:0000313" key="2">
    <source>
        <dbReference type="EMBL" id="KAG7364162.1"/>
    </source>
</evidence>